<proteinExistence type="predicted"/>
<reference evidence="1" key="1">
    <citation type="submission" date="2016-04" db="EMBL/GenBank/DDBJ databases">
        <authorList>
            <person name="Evans L.H."/>
            <person name="Alamgir A."/>
            <person name="Owens N."/>
            <person name="Weber N.D."/>
            <person name="Virtaneva K."/>
            <person name="Barbian K."/>
            <person name="Babar A."/>
            <person name="Rosenke K."/>
        </authorList>
    </citation>
    <scope>NUCLEOTIDE SEQUENCE</scope>
    <source>
        <strain evidence="1">86</strain>
    </source>
</reference>
<gene>
    <name evidence="1" type="ORF">KL86CLO1_11711</name>
</gene>
<accession>A0A212JTY7</accession>
<name>A0A212JTY7_9FIRM</name>
<sequence length="148" mass="16658">MSSDGMASTGNFPKYMNTDMPETQENYPQAMSDEGMAENPLINSAIYPEIHFRLKPHIDMVCDLIGTYGGGMPTQGQLEQLSDGIFDDFCDMYPDMADYMHRDDPAGDPPPFRGGFRPGFGFRFRRRGLGRDLISALLLAELLRRGFF</sequence>
<dbReference type="AlphaFoldDB" id="A0A212JTY7"/>
<protein>
    <submittedName>
        <fullName evidence="1">Uncharacterized protein</fullName>
    </submittedName>
</protein>
<dbReference type="EMBL" id="FLUN01000001">
    <property type="protein sequence ID" value="SBW02899.1"/>
    <property type="molecule type" value="Genomic_DNA"/>
</dbReference>
<organism evidence="1">
    <name type="scientific">uncultured Eubacteriales bacterium</name>
    <dbReference type="NCBI Taxonomy" id="172733"/>
    <lineage>
        <taxon>Bacteria</taxon>
        <taxon>Bacillati</taxon>
        <taxon>Bacillota</taxon>
        <taxon>Clostridia</taxon>
        <taxon>Eubacteriales</taxon>
        <taxon>environmental samples</taxon>
    </lineage>
</organism>
<evidence type="ECO:0000313" key="1">
    <source>
        <dbReference type="EMBL" id="SBW02899.1"/>
    </source>
</evidence>